<evidence type="ECO:0000313" key="2">
    <source>
        <dbReference type="Proteomes" id="UP001305414"/>
    </source>
</evidence>
<sequence>MRETLKRGHKAQKILSLKHWTNELFPLYTSSGEHVLDIDSRGVDMSVIVNYSAHMIEWVMTADGMKIWVPRRALTKMSFPKTFDSTVGGSLVSGERPIDSIVREYEGELCLDPDYVRTDIKPCGTNSFQLTVIDLMKVGCQHQVQYHYEMELR</sequence>
<dbReference type="Gene3D" id="3.90.79.10">
    <property type="entry name" value="Nucleoside Triphosphate Pyrophosphohydrolase"/>
    <property type="match status" value="1"/>
</dbReference>
<dbReference type="Proteomes" id="UP001305414">
    <property type="component" value="Unassembled WGS sequence"/>
</dbReference>
<dbReference type="SUPFAM" id="SSF55811">
    <property type="entry name" value="Nudix"/>
    <property type="match status" value="1"/>
</dbReference>
<evidence type="ECO:0008006" key="3">
    <source>
        <dbReference type="Google" id="ProtNLM"/>
    </source>
</evidence>
<protein>
    <recommendedName>
        <fullName evidence="3">Nudix hydrolase domain-containing protein</fullName>
    </recommendedName>
</protein>
<name>A0AAN7UJV4_9PEZI</name>
<dbReference type="AlphaFoldDB" id="A0AAN7UJV4"/>
<dbReference type="EMBL" id="JAWHQM010000005">
    <property type="protein sequence ID" value="KAK5627299.1"/>
    <property type="molecule type" value="Genomic_DNA"/>
</dbReference>
<dbReference type="InterPro" id="IPR015797">
    <property type="entry name" value="NUDIX_hydrolase-like_dom_sf"/>
</dbReference>
<reference evidence="1 2" key="1">
    <citation type="submission" date="2023-10" db="EMBL/GenBank/DDBJ databases">
        <title>Draft genome sequence of Xylaria bambusicola isolate GMP-LS, the root and basal stem rot pathogen of sugarcane in Indonesia.</title>
        <authorList>
            <person name="Selvaraj P."/>
            <person name="Muralishankar V."/>
            <person name="Muruganantham S."/>
            <person name="Sp S."/>
            <person name="Haryani S."/>
            <person name="Lau K.J.X."/>
            <person name="Naqvi N.I."/>
        </authorList>
    </citation>
    <scope>NUCLEOTIDE SEQUENCE [LARGE SCALE GENOMIC DNA]</scope>
    <source>
        <strain evidence="1">GMP-LS</strain>
    </source>
</reference>
<evidence type="ECO:0000313" key="1">
    <source>
        <dbReference type="EMBL" id="KAK5627299.1"/>
    </source>
</evidence>
<comment type="caution">
    <text evidence="1">The sequence shown here is derived from an EMBL/GenBank/DDBJ whole genome shotgun (WGS) entry which is preliminary data.</text>
</comment>
<accession>A0AAN7UJV4</accession>
<gene>
    <name evidence="1" type="ORF">RRF57_003014</name>
</gene>
<proteinExistence type="predicted"/>
<organism evidence="1 2">
    <name type="scientific">Xylaria bambusicola</name>
    <dbReference type="NCBI Taxonomy" id="326684"/>
    <lineage>
        <taxon>Eukaryota</taxon>
        <taxon>Fungi</taxon>
        <taxon>Dikarya</taxon>
        <taxon>Ascomycota</taxon>
        <taxon>Pezizomycotina</taxon>
        <taxon>Sordariomycetes</taxon>
        <taxon>Xylariomycetidae</taxon>
        <taxon>Xylariales</taxon>
        <taxon>Xylariaceae</taxon>
        <taxon>Xylaria</taxon>
    </lineage>
</organism>
<keyword evidence="2" id="KW-1185">Reference proteome</keyword>